<feature type="non-terminal residue" evidence="2">
    <location>
        <position position="1"/>
    </location>
</feature>
<feature type="compositionally biased region" description="Low complexity" evidence="1">
    <location>
        <begin position="75"/>
        <end position="86"/>
    </location>
</feature>
<feature type="compositionally biased region" description="Low complexity" evidence="1">
    <location>
        <begin position="150"/>
        <end position="161"/>
    </location>
</feature>
<keyword evidence="2" id="KW-0547">Nucleotide-binding</keyword>
<keyword evidence="2" id="KW-0067">ATP-binding</keyword>
<feature type="compositionally biased region" description="Basic and acidic residues" evidence="1">
    <location>
        <begin position="180"/>
        <end position="197"/>
    </location>
</feature>
<evidence type="ECO:0000256" key="1">
    <source>
        <dbReference type="SAM" id="MobiDB-lite"/>
    </source>
</evidence>
<feature type="region of interest" description="Disordered" evidence="1">
    <location>
        <begin position="1"/>
        <end position="283"/>
    </location>
</feature>
<feature type="region of interest" description="Disordered" evidence="1">
    <location>
        <begin position="318"/>
        <end position="341"/>
    </location>
</feature>
<proteinExistence type="predicted"/>
<name>A0A6J4RWI8_9ACTN</name>
<feature type="compositionally biased region" description="Basic and acidic residues" evidence="1">
    <location>
        <begin position="87"/>
        <end position="104"/>
    </location>
</feature>
<feature type="compositionally biased region" description="Low complexity" evidence="1">
    <location>
        <begin position="45"/>
        <end position="63"/>
    </location>
</feature>
<feature type="compositionally biased region" description="Basic residues" evidence="1">
    <location>
        <begin position="233"/>
        <end position="243"/>
    </location>
</feature>
<feature type="non-terminal residue" evidence="2">
    <location>
        <position position="341"/>
    </location>
</feature>
<protein>
    <submittedName>
        <fullName evidence="2">Oligopeptide transport ATP-binding protein OppD</fullName>
    </submittedName>
</protein>
<dbReference type="EMBL" id="CADCVJ010000186">
    <property type="protein sequence ID" value="CAA9483955.1"/>
    <property type="molecule type" value="Genomic_DNA"/>
</dbReference>
<organism evidence="2">
    <name type="scientific">uncultured Solirubrobacteraceae bacterium</name>
    <dbReference type="NCBI Taxonomy" id="1162706"/>
    <lineage>
        <taxon>Bacteria</taxon>
        <taxon>Bacillati</taxon>
        <taxon>Actinomycetota</taxon>
        <taxon>Thermoleophilia</taxon>
        <taxon>Solirubrobacterales</taxon>
        <taxon>Solirubrobacteraceae</taxon>
        <taxon>environmental samples</taxon>
    </lineage>
</organism>
<feature type="compositionally biased region" description="Basic residues" evidence="1">
    <location>
        <begin position="15"/>
        <end position="44"/>
    </location>
</feature>
<feature type="compositionally biased region" description="Low complexity" evidence="1">
    <location>
        <begin position="120"/>
        <end position="130"/>
    </location>
</feature>
<gene>
    <name evidence="2" type="ORF">AVDCRST_MAG38-2202</name>
</gene>
<feature type="compositionally biased region" description="Basic and acidic residues" evidence="1">
    <location>
        <begin position="1"/>
        <end position="10"/>
    </location>
</feature>
<feature type="compositionally biased region" description="Gly residues" evidence="1">
    <location>
        <begin position="108"/>
        <end position="119"/>
    </location>
</feature>
<dbReference type="AlphaFoldDB" id="A0A6J4RWI8"/>
<dbReference type="GO" id="GO:0005524">
    <property type="term" value="F:ATP binding"/>
    <property type="evidence" value="ECO:0007669"/>
    <property type="project" value="UniProtKB-KW"/>
</dbReference>
<reference evidence="2" key="1">
    <citation type="submission" date="2020-02" db="EMBL/GenBank/DDBJ databases">
        <authorList>
            <person name="Meier V. D."/>
        </authorList>
    </citation>
    <scope>NUCLEOTIDE SEQUENCE</scope>
    <source>
        <strain evidence="2">AVDCRST_MAG38</strain>
    </source>
</reference>
<evidence type="ECO:0000313" key="2">
    <source>
        <dbReference type="EMBL" id="CAA9483955.1"/>
    </source>
</evidence>
<accession>A0A6J4RWI8</accession>
<feature type="compositionally biased region" description="Low complexity" evidence="1">
    <location>
        <begin position="244"/>
        <end position="268"/>
    </location>
</feature>
<feature type="compositionally biased region" description="Low complexity" evidence="1">
    <location>
        <begin position="325"/>
        <end position="341"/>
    </location>
</feature>
<sequence>DRPTPRDPRPPHLLPHWRRRRALRGRRVARRGARRDGGRRRRVGVRQVGDGALGAAPHPAAGPHRAREPHRVRGARPAGRLGAGDALHPRPADRDDLPGADDRAQPGVHGGRPGGGGGARARPGLATRGVGARGGHARAGGHLVARRARGAVPAPALGRDAAAGDDRDGARAQPRPRDRRRADHGARRHDPGADPRAARRAAVAARHVDPDDHARPRRGGRDGPAGRGDVRRGGRRAVVRGRPVRAAAPPVHGGAAPLDAPRGAAAGAPHDDPRHRAAAHRVARRVPVPRALSLRLGAVRRGAPAALPDRRGARVALPSGGGARAAGAAARAVDGAAGRGV</sequence>